<evidence type="ECO:0000313" key="3">
    <source>
        <dbReference type="Proteomes" id="UP000054383"/>
    </source>
</evidence>
<feature type="domain" description="Aminoglycoside phosphotransferase" evidence="1">
    <location>
        <begin position="43"/>
        <end position="242"/>
    </location>
</feature>
<dbReference type="Gene3D" id="3.90.1200.10">
    <property type="match status" value="1"/>
</dbReference>
<dbReference type="OMA" id="FYPIYFE"/>
<dbReference type="Pfam" id="PF01636">
    <property type="entry name" value="APH"/>
    <property type="match status" value="1"/>
</dbReference>
<dbReference type="InterPro" id="IPR011009">
    <property type="entry name" value="Kinase-like_dom_sf"/>
</dbReference>
<dbReference type="PANTHER" id="PTHR21310">
    <property type="entry name" value="AMINOGLYCOSIDE PHOSPHOTRANSFERASE-RELATED-RELATED"/>
    <property type="match status" value="1"/>
</dbReference>
<keyword evidence="3" id="KW-1185">Reference proteome</keyword>
<gene>
    <name evidence="2" type="ORF">PISL3812_08129</name>
</gene>
<protein>
    <recommendedName>
        <fullName evidence="1">Aminoglycoside phosphotransferase domain-containing protein</fullName>
    </recommendedName>
</protein>
<organism evidence="2 3">
    <name type="scientific">Talaromyces islandicus</name>
    <name type="common">Penicillium islandicum</name>
    <dbReference type="NCBI Taxonomy" id="28573"/>
    <lineage>
        <taxon>Eukaryota</taxon>
        <taxon>Fungi</taxon>
        <taxon>Dikarya</taxon>
        <taxon>Ascomycota</taxon>
        <taxon>Pezizomycotina</taxon>
        <taxon>Eurotiomycetes</taxon>
        <taxon>Eurotiomycetidae</taxon>
        <taxon>Eurotiales</taxon>
        <taxon>Trichocomaceae</taxon>
        <taxon>Talaromyces</taxon>
        <taxon>Talaromyces sect. Islandici</taxon>
    </lineage>
</organism>
<dbReference type="AlphaFoldDB" id="A0A0U1M7N7"/>
<dbReference type="STRING" id="28573.A0A0U1M7N7"/>
<evidence type="ECO:0000313" key="2">
    <source>
        <dbReference type="EMBL" id="CRG91081.1"/>
    </source>
</evidence>
<accession>A0A0U1M7N7</accession>
<dbReference type="SUPFAM" id="SSF56112">
    <property type="entry name" value="Protein kinase-like (PK-like)"/>
    <property type="match status" value="1"/>
</dbReference>
<dbReference type="Proteomes" id="UP000054383">
    <property type="component" value="Unassembled WGS sequence"/>
</dbReference>
<evidence type="ECO:0000259" key="1">
    <source>
        <dbReference type="Pfam" id="PF01636"/>
    </source>
</evidence>
<sequence length="299" mass="34755">MASVSCDDLLQGRSDTELFQYIAESRQLVPSSRLSLLSANLVAKQHEPNEVEDAVHAIACAQQLGIPTPRVRRVITDQQNAYCIMDRIEGITLEHMWPHLGWFLTVKVALQLRRIIKRLRSVTSVTAGSLVSGECRSFWLDDRYGLPPRSKSADFACFFRFWANFTTMRNAMQAATHGKVVDSEERSCLESKNFVFTHHDLAPRNILLAPSGQIWILDWDFAGFYPIYFEYASMQNFEMPREWNIWAQLRWYLFTWFTVGHYEQSARMLRHIRSKFMQFPVGRRFELLKMGGPSRYPVS</sequence>
<dbReference type="InterPro" id="IPR051678">
    <property type="entry name" value="AGP_Transferase"/>
</dbReference>
<dbReference type="OrthoDB" id="3250044at2759"/>
<reference evidence="2 3" key="1">
    <citation type="submission" date="2015-04" db="EMBL/GenBank/DDBJ databases">
        <authorList>
            <person name="Syromyatnikov M.Y."/>
            <person name="Popov V.N."/>
        </authorList>
    </citation>
    <scope>NUCLEOTIDE SEQUENCE [LARGE SCALE GENOMIC DNA]</scope>
    <source>
        <strain evidence="2">WF-38-12</strain>
    </source>
</reference>
<dbReference type="InterPro" id="IPR002575">
    <property type="entry name" value="Aminoglycoside_PTrfase"/>
</dbReference>
<dbReference type="EMBL" id="CVMT01000009">
    <property type="protein sequence ID" value="CRG91081.1"/>
    <property type="molecule type" value="Genomic_DNA"/>
</dbReference>
<proteinExistence type="predicted"/>
<dbReference type="PANTHER" id="PTHR21310:SF39">
    <property type="entry name" value="AMINOGLYCOSIDE PHOSPHOTRANSFERASE DOMAIN-CONTAINING PROTEIN"/>
    <property type="match status" value="1"/>
</dbReference>
<name>A0A0U1M7N7_TALIS</name>